<dbReference type="PANTHER" id="PTHR11070:SF2">
    <property type="entry name" value="ATP-DEPENDENT DNA HELICASE SRS2"/>
    <property type="match status" value="1"/>
</dbReference>
<dbReference type="GO" id="GO:0000725">
    <property type="term" value="P:recombinational repair"/>
    <property type="evidence" value="ECO:0007669"/>
    <property type="project" value="TreeGrafter"/>
</dbReference>
<dbReference type="AlphaFoldDB" id="A0AAD7F657"/>
<dbReference type="InterPro" id="IPR013986">
    <property type="entry name" value="DExx_box_DNA_helicase_dom_sf"/>
</dbReference>
<evidence type="ECO:0000259" key="12">
    <source>
        <dbReference type="PROSITE" id="PS51198"/>
    </source>
</evidence>
<dbReference type="EC" id="5.6.2.4" evidence="9"/>
<dbReference type="InterPro" id="IPR027417">
    <property type="entry name" value="P-loop_NTPase"/>
</dbReference>
<evidence type="ECO:0000256" key="2">
    <source>
        <dbReference type="ARBA" id="ARBA00022741"/>
    </source>
</evidence>
<dbReference type="EMBL" id="JARIHO010000001">
    <property type="protein sequence ID" value="KAJ7367736.1"/>
    <property type="molecule type" value="Genomic_DNA"/>
</dbReference>
<proteinExistence type="inferred from homology"/>
<keyword evidence="15" id="KW-1185">Reference proteome</keyword>
<dbReference type="Pfam" id="PF13361">
    <property type="entry name" value="UvrD_C"/>
    <property type="match status" value="1"/>
</dbReference>
<reference evidence="14" key="1">
    <citation type="submission" date="2023-03" db="EMBL/GenBank/DDBJ databases">
        <title>Massive genome expansion in bonnet fungi (Mycena s.s.) driven by repeated elements and novel gene families across ecological guilds.</title>
        <authorList>
            <consortium name="Lawrence Berkeley National Laboratory"/>
            <person name="Harder C.B."/>
            <person name="Miyauchi S."/>
            <person name="Viragh M."/>
            <person name="Kuo A."/>
            <person name="Thoen E."/>
            <person name="Andreopoulos B."/>
            <person name="Lu D."/>
            <person name="Skrede I."/>
            <person name="Drula E."/>
            <person name="Henrissat B."/>
            <person name="Morin E."/>
            <person name="Kohler A."/>
            <person name="Barry K."/>
            <person name="LaButti K."/>
            <person name="Morin E."/>
            <person name="Salamov A."/>
            <person name="Lipzen A."/>
            <person name="Mereny Z."/>
            <person name="Hegedus B."/>
            <person name="Baldrian P."/>
            <person name="Stursova M."/>
            <person name="Weitz H."/>
            <person name="Taylor A."/>
            <person name="Grigoriev I.V."/>
            <person name="Nagy L.G."/>
            <person name="Martin F."/>
            <person name="Kauserud H."/>
        </authorList>
    </citation>
    <scope>NUCLEOTIDE SEQUENCE</scope>
    <source>
        <strain evidence="14">CBHHK002</strain>
    </source>
</reference>
<dbReference type="PROSITE" id="PS51217">
    <property type="entry name" value="UVRD_HELICASE_CTER"/>
    <property type="match status" value="1"/>
</dbReference>
<dbReference type="InterPro" id="IPR000212">
    <property type="entry name" value="DNA_helicase_UvrD/REP"/>
</dbReference>
<evidence type="ECO:0000256" key="5">
    <source>
        <dbReference type="ARBA" id="ARBA00022840"/>
    </source>
</evidence>
<feature type="binding site" evidence="11">
    <location>
        <begin position="34"/>
        <end position="41"/>
    </location>
    <ligand>
        <name>ATP</name>
        <dbReference type="ChEBI" id="CHEBI:30616"/>
    </ligand>
</feature>
<sequence length="731" mass="81165">MAPQTPGETFLRSLNAAQLQAVLHDPASPLQILAGPGSGKTKVLTSRVAYLILHHLLPPSSICAVTFTNKAATEMRERLSKLIGKQRMAEVRMGTFHALCALYLRKFSRVVGIEPNFTVCDAEESKKIISGFLKHHKDFLSSKDINLKDGAVLSYISRAKAKGLSAKDFIAEHKATKDHRSSDFDPQDDIQHVVGNVYQQYEKALRQSSSLDFDDLLLFGVKLFTEHPPATSWCRHVLVDEFQDTNVTQYELLRAIAAPTKGCVTIVGDPDQSIYGWRSAEVGNLAKMRKDFVGTTQIFLEENYRSTGSILKARDSDLVSEDKSRIPKTLLTSHPSGTTPVLRSFSSEQAEANFIAVEIKRLVAFMGGVLRWGDFAILLRFSALSRAIESALQKEAIPSAVLGGHKFFERQEIKDILAYLQLIDNPSFMPALTRAINVPSRGIGEKSLEALISRAAKTKISPLEAIERIHDAVQPDIKPAVKHKVGSFVRTVRALRTLATEGASPPDLIQRLLQLIEYENHLKRTQPEWESRWENVQELITFASDVEHDVNLSNPDAADASSSDTPLRLFLQASMLSSEGDNQSEEDSKEKVTITTCHAAKGLEWPVVIIPAVEQGTFPFYRTDDVQEERRLLYVACTRAQSLLYLSHVSKRQVGGETKPKDISEFISAATKEHSVGFFRALHSSSSLINIFTARTSQFSTPERAVISRVLGRVDASEVEVARRVAELYVA</sequence>
<dbReference type="Gene3D" id="3.40.50.300">
    <property type="entry name" value="P-loop containing nucleotide triphosphate hydrolases"/>
    <property type="match status" value="2"/>
</dbReference>
<name>A0AAD7F657_9AGAR</name>
<dbReference type="PANTHER" id="PTHR11070">
    <property type="entry name" value="UVRD / RECB / PCRA DNA HELICASE FAMILY MEMBER"/>
    <property type="match status" value="1"/>
</dbReference>
<keyword evidence="4 11" id="KW-0347">Helicase</keyword>
<evidence type="ECO:0000313" key="15">
    <source>
        <dbReference type="Proteomes" id="UP001218218"/>
    </source>
</evidence>
<keyword evidence="3 11" id="KW-0378">Hydrolase</keyword>
<dbReference type="Gene3D" id="1.10.10.160">
    <property type="match status" value="1"/>
</dbReference>
<accession>A0AAD7F657</accession>
<dbReference type="GO" id="GO:0043138">
    <property type="term" value="F:3'-5' DNA helicase activity"/>
    <property type="evidence" value="ECO:0007669"/>
    <property type="project" value="UniProtKB-EC"/>
</dbReference>
<evidence type="ECO:0000313" key="14">
    <source>
        <dbReference type="EMBL" id="KAJ7367736.1"/>
    </source>
</evidence>
<evidence type="ECO:0000256" key="10">
    <source>
        <dbReference type="ARBA" id="ARBA00048988"/>
    </source>
</evidence>
<gene>
    <name evidence="14" type="ORF">DFH08DRAFT_677162</name>
</gene>
<dbReference type="Proteomes" id="UP001218218">
    <property type="component" value="Unassembled WGS sequence"/>
</dbReference>
<protein>
    <recommendedName>
        <fullName evidence="9">DNA 3'-5' helicase</fullName>
        <ecNumber evidence="9">5.6.2.4</ecNumber>
    </recommendedName>
</protein>
<comment type="catalytic activity">
    <reaction evidence="10">
        <text>ATP + H2O = ADP + phosphate + H(+)</text>
        <dbReference type="Rhea" id="RHEA:13065"/>
        <dbReference type="ChEBI" id="CHEBI:15377"/>
        <dbReference type="ChEBI" id="CHEBI:15378"/>
        <dbReference type="ChEBI" id="CHEBI:30616"/>
        <dbReference type="ChEBI" id="CHEBI:43474"/>
        <dbReference type="ChEBI" id="CHEBI:456216"/>
        <dbReference type="EC" id="5.6.2.4"/>
    </reaction>
</comment>
<dbReference type="PROSITE" id="PS51198">
    <property type="entry name" value="UVRD_HELICASE_ATP_BIND"/>
    <property type="match status" value="1"/>
</dbReference>
<evidence type="ECO:0000256" key="8">
    <source>
        <dbReference type="ARBA" id="ARBA00034617"/>
    </source>
</evidence>
<evidence type="ECO:0000256" key="9">
    <source>
        <dbReference type="ARBA" id="ARBA00034808"/>
    </source>
</evidence>
<keyword evidence="5 11" id="KW-0067">ATP-binding</keyword>
<evidence type="ECO:0000256" key="4">
    <source>
        <dbReference type="ARBA" id="ARBA00022806"/>
    </source>
</evidence>
<dbReference type="GO" id="GO:0003677">
    <property type="term" value="F:DNA binding"/>
    <property type="evidence" value="ECO:0007669"/>
    <property type="project" value="UniProtKB-KW"/>
</dbReference>
<dbReference type="Pfam" id="PF00580">
    <property type="entry name" value="UvrD-helicase"/>
    <property type="match status" value="1"/>
</dbReference>
<comment type="similarity">
    <text evidence="1">Belongs to the helicase family. UvrD subfamily.</text>
</comment>
<dbReference type="CDD" id="cd17932">
    <property type="entry name" value="DEXQc_UvrD"/>
    <property type="match status" value="1"/>
</dbReference>
<keyword evidence="7" id="KW-0413">Isomerase</keyword>
<evidence type="ECO:0000256" key="1">
    <source>
        <dbReference type="ARBA" id="ARBA00009922"/>
    </source>
</evidence>
<keyword evidence="2 11" id="KW-0547">Nucleotide-binding</keyword>
<evidence type="ECO:0000256" key="3">
    <source>
        <dbReference type="ARBA" id="ARBA00022801"/>
    </source>
</evidence>
<dbReference type="GO" id="GO:0016787">
    <property type="term" value="F:hydrolase activity"/>
    <property type="evidence" value="ECO:0007669"/>
    <property type="project" value="UniProtKB-UniRule"/>
</dbReference>
<evidence type="ECO:0000256" key="6">
    <source>
        <dbReference type="ARBA" id="ARBA00023125"/>
    </source>
</evidence>
<dbReference type="InterPro" id="IPR014016">
    <property type="entry name" value="UvrD-like_ATP-bd"/>
</dbReference>
<evidence type="ECO:0000259" key="13">
    <source>
        <dbReference type="PROSITE" id="PS51217"/>
    </source>
</evidence>
<feature type="domain" description="UvrD-like helicase ATP-binding" evidence="12">
    <location>
        <begin position="13"/>
        <end position="307"/>
    </location>
</feature>
<dbReference type="Gene3D" id="1.10.486.10">
    <property type="entry name" value="PCRA, domain 4"/>
    <property type="match status" value="1"/>
</dbReference>
<dbReference type="GO" id="GO:0005524">
    <property type="term" value="F:ATP binding"/>
    <property type="evidence" value="ECO:0007669"/>
    <property type="project" value="UniProtKB-UniRule"/>
</dbReference>
<comment type="caution">
    <text evidence="14">The sequence shown here is derived from an EMBL/GenBank/DDBJ whole genome shotgun (WGS) entry which is preliminary data.</text>
</comment>
<dbReference type="InterPro" id="IPR014017">
    <property type="entry name" value="DNA_helicase_UvrD-like_C"/>
</dbReference>
<dbReference type="SUPFAM" id="SSF52540">
    <property type="entry name" value="P-loop containing nucleoside triphosphate hydrolases"/>
    <property type="match status" value="1"/>
</dbReference>
<feature type="domain" description="UvrD-like helicase C-terminal" evidence="13">
    <location>
        <begin position="309"/>
        <end position="602"/>
    </location>
</feature>
<keyword evidence="6" id="KW-0238">DNA-binding</keyword>
<dbReference type="GO" id="GO:0005634">
    <property type="term" value="C:nucleus"/>
    <property type="evidence" value="ECO:0007669"/>
    <property type="project" value="TreeGrafter"/>
</dbReference>
<evidence type="ECO:0000256" key="11">
    <source>
        <dbReference type="PROSITE-ProRule" id="PRU00560"/>
    </source>
</evidence>
<organism evidence="14 15">
    <name type="scientific">Mycena albidolilacea</name>
    <dbReference type="NCBI Taxonomy" id="1033008"/>
    <lineage>
        <taxon>Eukaryota</taxon>
        <taxon>Fungi</taxon>
        <taxon>Dikarya</taxon>
        <taxon>Basidiomycota</taxon>
        <taxon>Agaricomycotina</taxon>
        <taxon>Agaricomycetes</taxon>
        <taxon>Agaricomycetidae</taxon>
        <taxon>Agaricales</taxon>
        <taxon>Marasmiineae</taxon>
        <taxon>Mycenaceae</taxon>
        <taxon>Mycena</taxon>
    </lineage>
</organism>
<comment type="catalytic activity">
    <reaction evidence="8">
        <text>Couples ATP hydrolysis with the unwinding of duplex DNA by translocating in the 3'-5' direction.</text>
        <dbReference type="EC" id="5.6.2.4"/>
    </reaction>
</comment>
<evidence type="ECO:0000256" key="7">
    <source>
        <dbReference type="ARBA" id="ARBA00023235"/>
    </source>
</evidence>